<reference evidence="3" key="1">
    <citation type="journal article" date="2024" name="Toxins">
        <title>Genome Sequence Analysis of Native Xenorhabdus Strains Isolated from Entomopathogenic Nematodes in Argentina.</title>
        <authorList>
            <person name="Palma L."/>
            <person name="Frizzo L."/>
            <person name="Kaiser S."/>
            <person name="Berry C."/>
            <person name="Caballero P."/>
            <person name="Bode H.B."/>
            <person name="Del Valle E.E."/>
        </authorList>
    </citation>
    <scope>NUCLEOTIDE SEQUENCE [LARGE SCALE GENOMIC DNA]</scope>
    <source>
        <strain evidence="3">12</strain>
    </source>
</reference>
<organism evidence="2 3">
    <name type="scientific">Xenorhabdus santafensis</name>
    <dbReference type="NCBI Taxonomy" id="2582833"/>
    <lineage>
        <taxon>Bacteria</taxon>
        <taxon>Pseudomonadati</taxon>
        <taxon>Pseudomonadota</taxon>
        <taxon>Gammaproteobacteria</taxon>
        <taxon>Enterobacterales</taxon>
        <taxon>Morganellaceae</taxon>
        <taxon>Xenorhabdus</taxon>
    </lineage>
</organism>
<dbReference type="InterPro" id="IPR011010">
    <property type="entry name" value="DNA_brk_join_enz"/>
</dbReference>
<evidence type="ECO:0000313" key="3">
    <source>
        <dbReference type="Proteomes" id="UP001271890"/>
    </source>
</evidence>
<protein>
    <recommendedName>
        <fullName evidence="4">Integrase</fullName>
    </recommendedName>
</protein>
<dbReference type="Gene3D" id="1.10.443.10">
    <property type="entry name" value="Intergrase catalytic core"/>
    <property type="match status" value="1"/>
</dbReference>
<evidence type="ECO:0000313" key="2">
    <source>
        <dbReference type="EMBL" id="MDX7986733.1"/>
    </source>
</evidence>
<dbReference type="SUPFAM" id="SSF56349">
    <property type="entry name" value="DNA breaking-rejoining enzymes"/>
    <property type="match status" value="1"/>
</dbReference>
<evidence type="ECO:0008006" key="4">
    <source>
        <dbReference type="Google" id="ProtNLM"/>
    </source>
</evidence>
<name>A0ABU4S750_9GAMM</name>
<keyword evidence="1" id="KW-0233">DNA recombination</keyword>
<keyword evidence="3" id="KW-1185">Reference proteome</keyword>
<accession>A0ABU4S750</accession>
<sequence length="60" mass="6787">MPFNGGNILTLQKIMRHASIRQTMAYAHFTPDYLQDAIKFNPLRENIHIPSTFVGGNEVA</sequence>
<evidence type="ECO:0000256" key="1">
    <source>
        <dbReference type="ARBA" id="ARBA00023172"/>
    </source>
</evidence>
<proteinExistence type="predicted"/>
<gene>
    <name evidence="2" type="ORF">FE392_05195</name>
</gene>
<dbReference type="InterPro" id="IPR013762">
    <property type="entry name" value="Integrase-like_cat_sf"/>
</dbReference>
<dbReference type="Proteomes" id="UP001271890">
    <property type="component" value="Unassembled WGS sequence"/>
</dbReference>
<comment type="caution">
    <text evidence="2">The sequence shown here is derived from an EMBL/GenBank/DDBJ whole genome shotgun (WGS) entry which is preliminary data.</text>
</comment>
<dbReference type="EMBL" id="VCDN01000018">
    <property type="protein sequence ID" value="MDX7986733.1"/>
    <property type="molecule type" value="Genomic_DNA"/>
</dbReference>